<dbReference type="InterPro" id="IPR011008">
    <property type="entry name" value="Dimeric_a/b-barrel"/>
</dbReference>
<name>A0ABT3CIJ0_9MYCO</name>
<accession>A0ABT3CIJ0</accession>
<evidence type="ECO:0000313" key="3">
    <source>
        <dbReference type="Proteomes" id="UP001526201"/>
    </source>
</evidence>
<dbReference type="PANTHER" id="PTHR41521">
    <property type="match status" value="1"/>
</dbReference>
<reference evidence="2 3" key="1">
    <citation type="journal article" date="2022" name="BMC Genomics">
        <title>Comparative genome analysis of mycobacteria focusing on tRNA and non-coding RNA.</title>
        <authorList>
            <person name="Behra P.R.K."/>
            <person name="Pettersson B.M.F."/>
            <person name="Ramesh M."/>
            <person name="Das S."/>
            <person name="Dasgupta S."/>
            <person name="Kirsebom L.A."/>
        </authorList>
    </citation>
    <scope>NUCLEOTIDE SEQUENCE [LARGE SCALE GENOMIC DNA]</scope>
    <source>
        <strain evidence="2 3">DSM 44078</strain>
    </source>
</reference>
<dbReference type="PANTHER" id="PTHR41521:SF4">
    <property type="entry name" value="BLR0684 PROTEIN"/>
    <property type="match status" value="1"/>
</dbReference>
<dbReference type="InterPro" id="IPR010753">
    <property type="entry name" value="DUF1330"/>
</dbReference>
<gene>
    <name evidence="2" type="ORF">H7J73_24455</name>
</gene>
<feature type="domain" description="DUF1330" evidence="1">
    <location>
        <begin position="3"/>
        <end position="94"/>
    </location>
</feature>
<evidence type="ECO:0000259" key="1">
    <source>
        <dbReference type="Pfam" id="PF07045"/>
    </source>
</evidence>
<dbReference type="RefSeq" id="WP_264070368.1">
    <property type="nucleotide sequence ID" value="NZ_JACKTY010000040.1"/>
</dbReference>
<proteinExistence type="predicted"/>
<comment type="caution">
    <text evidence="2">The sequence shown here is derived from an EMBL/GenBank/DDBJ whole genome shotgun (WGS) entry which is preliminary data.</text>
</comment>
<evidence type="ECO:0000313" key="2">
    <source>
        <dbReference type="EMBL" id="MCV7229167.1"/>
    </source>
</evidence>
<dbReference type="Pfam" id="PF07045">
    <property type="entry name" value="DUF1330"/>
    <property type="match status" value="1"/>
</dbReference>
<sequence>MAKGYVVVTEDIKDPQGMQAYMAEVAKSVTPGIKILAIDPGAEFAEGDGKGQVVLMEFESLEAAKAWYFSEDYQKAVPLRQAAADCQLMIFSGF</sequence>
<keyword evidence="3" id="KW-1185">Reference proteome</keyword>
<dbReference type="Proteomes" id="UP001526201">
    <property type="component" value="Unassembled WGS sequence"/>
</dbReference>
<organism evidence="2 3">
    <name type="scientific">Mycolicibacterium komossense</name>
    <dbReference type="NCBI Taxonomy" id="1779"/>
    <lineage>
        <taxon>Bacteria</taxon>
        <taxon>Bacillati</taxon>
        <taxon>Actinomycetota</taxon>
        <taxon>Actinomycetes</taxon>
        <taxon>Mycobacteriales</taxon>
        <taxon>Mycobacteriaceae</taxon>
        <taxon>Mycolicibacterium</taxon>
    </lineage>
</organism>
<protein>
    <submittedName>
        <fullName evidence="2">DUF1330 domain-containing protein</fullName>
    </submittedName>
</protein>
<dbReference type="SUPFAM" id="SSF54909">
    <property type="entry name" value="Dimeric alpha+beta barrel"/>
    <property type="match status" value="1"/>
</dbReference>
<dbReference type="EMBL" id="JACKTY010000040">
    <property type="protein sequence ID" value="MCV7229167.1"/>
    <property type="molecule type" value="Genomic_DNA"/>
</dbReference>
<dbReference type="Gene3D" id="3.30.70.100">
    <property type="match status" value="1"/>
</dbReference>